<dbReference type="AlphaFoldDB" id="D4RYK4"/>
<dbReference type="HOGENOM" id="CLU_3213645_0_0_9"/>
<organism evidence="1 2">
    <name type="scientific">Eshraghiella crossota DSM 2876</name>
    <dbReference type="NCBI Taxonomy" id="511680"/>
    <lineage>
        <taxon>Bacteria</taxon>
        <taxon>Bacillati</taxon>
        <taxon>Bacillota</taxon>
        <taxon>Clostridia</taxon>
        <taxon>Lachnospirales</taxon>
        <taxon>Lachnospiraceae</taxon>
        <taxon>Eshraghiella</taxon>
    </lineage>
</organism>
<evidence type="ECO:0000313" key="2">
    <source>
        <dbReference type="Proteomes" id="UP000006238"/>
    </source>
</evidence>
<dbReference type="EMBL" id="ABWN01000023">
    <property type="protein sequence ID" value="EFF68828.1"/>
    <property type="molecule type" value="Genomic_DNA"/>
</dbReference>
<sequence length="47" mass="5464">MSTTFFNYFKYFCQASVCLAPTKEIVPLCTLVVNNFFDIILTMLLYV</sequence>
<comment type="caution">
    <text evidence="1">The sequence shown here is derived from an EMBL/GenBank/DDBJ whole genome shotgun (WGS) entry which is preliminary data.</text>
</comment>
<protein>
    <submittedName>
        <fullName evidence="1">Uncharacterized protein</fullName>
    </submittedName>
</protein>
<accession>D4RYK4</accession>
<evidence type="ECO:0000313" key="1">
    <source>
        <dbReference type="EMBL" id="EFF68828.1"/>
    </source>
</evidence>
<keyword evidence="2" id="KW-1185">Reference proteome</keyword>
<proteinExistence type="predicted"/>
<dbReference type="Proteomes" id="UP000006238">
    <property type="component" value="Unassembled WGS sequence"/>
</dbReference>
<name>D4RYK4_9FIRM</name>
<gene>
    <name evidence="1" type="ORF">BUTYVIB_00911</name>
</gene>
<reference evidence="1 2" key="1">
    <citation type="submission" date="2010-02" db="EMBL/GenBank/DDBJ databases">
        <authorList>
            <person name="Weinstock G."/>
            <person name="Sodergren E."/>
            <person name="Clifton S."/>
            <person name="Fulton L."/>
            <person name="Fulton B."/>
            <person name="Courtney L."/>
            <person name="Fronick C."/>
            <person name="Harrison M."/>
            <person name="Strong C."/>
            <person name="Farmer C."/>
            <person name="Delahaunty K."/>
            <person name="Markovic C."/>
            <person name="Hall O."/>
            <person name="Minx P."/>
            <person name="Tomlinson C."/>
            <person name="Mitreva M."/>
            <person name="Nelson J."/>
            <person name="Hou S."/>
            <person name="Wollam A."/>
            <person name="Pepin K.H."/>
            <person name="Johnson M."/>
            <person name="Bhonagiri V."/>
            <person name="Zhang X."/>
            <person name="Suruliraj S."/>
            <person name="Warren W."/>
            <person name="Chinwalla A."/>
            <person name="Mardis E.R."/>
            <person name="Wilson R.K."/>
        </authorList>
    </citation>
    <scope>NUCLEOTIDE SEQUENCE [LARGE SCALE GENOMIC DNA]</scope>
    <source>
        <strain evidence="1 2">DSM 2876</strain>
    </source>
</reference>